<name>A0A1B6CSA2_9HEMI</name>
<keyword evidence="3" id="KW-0963">Cytoplasm</keyword>
<dbReference type="Gene3D" id="3.30.420.10">
    <property type="entry name" value="Ribonuclease H-like superfamily/Ribonuclease H"/>
    <property type="match status" value="1"/>
</dbReference>
<dbReference type="Gene3D" id="3.40.50.2300">
    <property type="match status" value="1"/>
</dbReference>
<dbReference type="AlphaFoldDB" id="A0A1B6CSA2"/>
<dbReference type="FunFam" id="3.30.420.10:FF:000014">
    <property type="entry name" value="Piwi-like RNA-mediated gene silencing 1"/>
    <property type="match status" value="1"/>
</dbReference>
<dbReference type="PROSITE" id="PS50821">
    <property type="entry name" value="PAZ"/>
    <property type="match status" value="1"/>
</dbReference>
<comment type="subcellular location">
    <subcellularLocation>
        <location evidence="1">Cytoplasm</location>
    </subcellularLocation>
</comment>
<dbReference type="GO" id="GO:0003723">
    <property type="term" value="F:RNA binding"/>
    <property type="evidence" value="ECO:0007669"/>
    <property type="project" value="UniProtKB-KW"/>
</dbReference>
<dbReference type="Gene3D" id="2.170.260.10">
    <property type="entry name" value="paz domain"/>
    <property type="match status" value="1"/>
</dbReference>
<organism evidence="11">
    <name type="scientific">Clastoptera arizonana</name>
    <name type="common">Arizona spittle bug</name>
    <dbReference type="NCBI Taxonomy" id="38151"/>
    <lineage>
        <taxon>Eukaryota</taxon>
        <taxon>Metazoa</taxon>
        <taxon>Ecdysozoa</taxon>
        <taxon>Arthropoda</taxon>
        <taxon>Hexapoda</taxon>
        <taxon>Insecta</taxon>
        <taxon>Pterygota</taxon>
        <taxon>Neoptera</taxon>
        <taxon>Paraneoptera</taxon>
        <taxon>Hemiptera</taxon>
        <taxon>Auchenorrhyncha</taxon>
        <taxon>Cercopoidea</taxon>
        <taxon>Clastopteridae</taxon>
        <taxon>Clastoptera</taxon>
    </lineage>
</organism>
<keyword evidence="2" id="KW-0217">Developmental protein</keyword>
<dbReference type="Pfam" id="PF23278">
    <property type="entry name" value="Piwi_N"/>
    <property type="match status" value="1"/>
</dbReference>
<dbReference type="SMART" id="SM00949">
    <property type="entry name" value="PAZ"/>
    <property type="match status" value="1"/>
</dbReference>
<evidence type="ECO:0000259" key="10">
    <source>
        <dbReference type="PROSITE" id="PS50822"/>
    </source>
</evidence>
<dbReference type="SUPFAM" id="SSF53098">
    <property type="entry name" value="Ribonuclease H-like"/>
    <property type="match status" value="1"/>
</dbReference>
<dbReference type="GO" id="GO:0140965">
    <property type="term" value="P:secondary piRNA processing"/>
    <property type="evidence" value="ECO:0007669"/>
    <property type="project" value="UniProtKB-ARBA"/>
</dbReference>
<sequence>MDPKGRVIARGRARSRPAQQAPQQQQQAAAPSQPISRPNVPGERGDASSLLKPLSQMTVRDEGSEQQVGRGNIRGRRRINIENVLKTRPSTVDNKKGTSGKSIQLTSNYFPLITKTDWCLYHYRVDYAPDEDQTNVRKMLLRPHKDKIGEYIFDGTMMFTSNRLKPDVVDFFSIRDTDNQNIKITVKFVGDLMIGDGHYLQVYNILMRQCLKNLRLQLIGRDHYDALAKTSYDDLKLEVWPGYKTSIRQHDPCILMCAEITHKIVRKENAYELYTKHTHYEPTKYKDSFTNEMLGSVILTCYNNKTYRVDDVDFNNSPKSTFTRNGEKVSYITYMKEKYNLRVQYPDQPMLVHKAKEKEIRAGMTELIYLIPEFCQLTGLSEEMRNDFRFTRALADKTRVSAKDRVRRLLHLNKRFLEEPKVVEDLKKWNMSLSPKLVQFNGRVLPNENILLGGRASSVSSGTNVDWTNSLRSNPMRLVMALKKWIIVYPARHNQGINQFISQLIKVGQGMDFPISQPLQHEIRDDKEQTYINELEHVISERDPNFIICVVSNNQSSRYSTIKKKCCVDRAVPNQVVVAKNVAKNMSITTKIAIQINAKLGGAPWSVEVPLKGLMVVGFDVSHDARDKGKSFGAMVASMDEHYSRYYSTVTPHTNGEEMSNELSLNIVKAARKFQMRNGALPARILIYRDGVGEGQIPYVYEHELEFVKKELAALYGEVPRLCYIIVTKRINTRIFCNSDNPPAGTIVDDCITNPEKYDFFLVSQSVRQGTVAPTGYNIIYDSMGINPDKIQRLSYKMTHLYYNWSGTVRVPAPCQYAHKLAFLVGQNLHRSPNTAFDDLLYFL</sequence>
<dbReference type="InterPro" id="IPR012337">
    <property type="entry name" value="RNaseH-like_sf"/>
</dbReference>
<dbReference type="PANTHER" id="PTHR22891">
    <property type="entry name" value="EUKARYOTIC TRANSLATION INITIATION FACTOR 2C"/>
    <property type="match status" value="1"/>
</dbReference>
<dbReference type="Pfam" id="PF02170">
    <property type="entry name" value="PAZ"/>
    <property type="match status" value="1"/>
</dbReference>
<dbReference type="CDD" id="cd02845">
    <property type="entry name" value="PAZ_piwi_like"/>
    <property type="match status" value="1"/>
</dbReference>
<dbReference type="FunFam" id="2.170.260.10:FF:000003">
    <property type="entry name" value="Piwi-like RNA-mediated gene silencing 2"/>
    <property type="match status" value="1"/>
</dbReference>
<dbReference type="InterPro" id="IPR003165">
    <property type="entry name" value="Piwi"/>
</dbReference>
<evidence type="ECO:0000256" key="2">
    <source>
        <dbReference type="ARBA" id="ARBA00022473"/>
    </source>
</evidence>
<feature type="compositionally biased region" description="Low complexity" evidence="8">
    <location>
        <begin position="16"/>
        <end position="38"/>
    </location>
</feature>
<evidence type="ECO:0000259" key="9">
    <source>
        <dbReference type="PROSITE" id="PS50821"/>
    </source>
</evidence>
<evidence type="ECO:0000313" key="11">
    <source>
        <dbReference type="EMBL" id="JAS16298.1"/>
    </source>
</evidence>
<evidence type="ECO:0000256" key="6">
    <source>
        <dbReference type="ARBA" id="ARBA00023158"/>
    </source>
</evidence>
<gene>
    <name evidence="11" type="ORF">g.44073</name>
</gene>
<dbReference type="PROSITE" id="PS50822">
    <property type="entry name" value="PIWI"/>
    <property type="match status" value="1"/>
</dbReference>
<feature type="region of interest" description="Disordered" evidence="8">
    <location>
        <begin position="1"/>
        <end position="75"/>
    </location>
</feature>
<reference evidence="11" key="1">
    <citation type="submission" date="2015-12" db="EMBL/GenBank/DDBJ databases">
        <title>De novo transcriptome assembly of four potential Pierce s Disease insect vectors from Arizona vineyards.</title>
        <authorList>
            <person name="Tassone E.E."/>
        </authorList>
    </citation>
    <scope>NUCLEOTIDE SEQUENCE</scope>
</reference>
<evidence type="ECO:0008006" key="12">
    <source>
        <dbReference type="Google" id="ProtNLM"/>
    </source>
</evidence>
<dbReference type="Pfam" id="PF02171">
    <property type="entry name" value="Piwi"/>
    <property type="match status" value="1"/>
</dbReference>
<dbReference type="GO" id="GO:0030154">
    <property type="term" value="P:cell differentiation"/>
    <property type="evidence" value="ECO:0007669"/>
    <property type="project" value="UniProtKB-KW"/>
</dbReference>
<proteinExistence type="inferred from homology"/>
<evidence type="ECO:0000256" key="1">
    <source>
        <dbReference type="ARBA" id="ARBA00004496"/>
    </source>
</evidence>
<dbReference type="InterPro" id="IPR036085">
    <property type="entry name" value="PAZ_dom_sf"/>
</dbReference>
<evidence type="ECO:0000256" key="8">
    <source>
        <dbReference type="SAM" id="MobiDB-lite"/>
    </source>
</evidence>
<dbReference type="InterPro" id="IPR003100">
    <property type="entry name" value="PAZ_dom"/>
</dbReference>
<keyword evidence="4" id="KW-0221">Differentiation</keyword>
<keyword evidence="5" id="KW-0694">RNA-binding</keyword>
<accession>A0A1B6CSA2</accession>
<evidence type="ECO:0000256" key="7">
    <source>
        <dbReference type="ARBA" id="ARBA00038291"/>
    </source>
</evidence>
<keyword evidence="6" id="KW-0943">RNA-mediated gene silencing</keyword>
<evidence type="ECO:0000256" key="3">
    <source>
        <dbReference type="ARBA" id="ARBA00022490"/>
    </source>
</evidence>
<dbReference type="CDD" id="cd04658">
    <property type="entry name" value="Piwi_piwi-like_Euk"/>
    <property type="match status" value="1"/>
</dbReference>
<feature type="domain" description="PAZ" evidence="9">
    <location>
        <begin position="269"/>
        <end position="379"/>
    </location>
</feature>
<protein>
    <recommendedName>
        <fullName evidence="12">Piwi domain-containing protein</fullName>
    </recommendedName>
</protein>
<feature type="domain" description="Piwi" evidence="10">
    <location>
        <begin position="546"/>
        <end position="830"/>
    </location>
</feature>
<evidence type="ECO:0000256" key="5">
    <source>
        <dbReference type="ARBA" id="ARBA00022884"/>
    </source>
</evidence>
<dbReference type="SUPFAM" id="SSF101690">
    <property type="entry name" value="PAZ domain"/>
    <property type="match status" value="1"/>
</dbReference>
<dbReference type="EMBL" id="GEDC01021000">
    <property type="protein sequence ID" value="JAS16298.1"/>
    <property type="molecule type" value="Transcribed_RNA"/>
</dbReference>
<dbReference type="InterPro" id="IPR036397">
    <property type="entry name" value="RNaseH_sf"/>
</dbReference>
<dbReference type="GO" id="GO:0005737">
    <property type="term" value="C:cytoplasm"/>
    <property type="evidence" value="ECO:0007669"/>
    <property type="project" value="UniProtKB-SubCell"/>
</dbReference>
<dbReference type="SMART" id="SM00950">
    <property type="entry name" value="Piwi"/>
    <property type="match status" value="1"/>
</dbReference>
<comment type="similarity">
    <text evidence="7">Belongs to the argonaute family. Piwi subfamily.</text>
</comment>
<evidence type="ECO:0000256" key="4">
    <source>
        <dbReference type="ARBA" id="ARBA00022782"/>
    </source>
</evidence>